<dbReference type="PRINTS" id="PR00990">
    <property type="entry name" value="RIBOKINASE"/>
</dbReference>
<feature type="domain" description="Carbohydrate kinase PfkB" evidence="13">
    <location>
        <begin position="3"/>
        <end position="295"/>
    </location>
</feature>
<gene>
    <name evidence="12 14" type="primary">rbsK</name>
    <name evidence="14" type="ORF">LSJ_0424</name>
</gene>
<evidence type="ECO:0000256" key="11">
    <source>
        <dbReference type="ARBA" id="ARBA00023277"/>
    </source>
</evidence>
<dbReference type="PANTHER" id="PTHR10584:SF166">
    <property type="entry name" value="RIBOKINASE"/>
    <property type="match status" value="1"/>
</dbReference>
<feature type="binding site" evidence="12">
    <location>
        <position position="287"/>
    </location>
    <ligand>
        <name>K(+)</name>
        <dbReference type="ChEBI" id="CHEBI:29103"/>
    </ligand>
</feature>
<dbReference type="CDD" id="cd01174">
    <property type="entry name" value="ribokinase"/>
    <property type="match status" value="1"/>
</dbReference>
<evidence type="ECO:0000256" key="4">
    <source>
        <dbReference type="ARBA" id="ARBA00022679"/>
    </source>
</evidence>
<keyword evidence="6 12" id="KW-0547">Nucleotide-binding</keyword>
<keyword evidence="8 12" id="KW-0067">ATP-binding</keyword>
<feature type="binding site" evidence="12">
    <location>
        <begin position="12"/>
        <end position="14"/>
    </location>
    <ligand>
        <name>substrate</name>
    </ligand>
</feature>
<dbReference type="GO" id="GO:0046872">
    <property type="term" value="F:metal ion binding"/>
    <property type="evidence" value="ECO:0007669"/>
    <property type="project" value="UniProtKB-KW"/>
</dbReference>
<feature type="binding site" evidence="12">
    <location>
        <position position="249"/>
    </location>
    <ligand>
        <name>K(+)</name>
        <dbReference type="ChEBI" id="CHEBI:29103"/>
    </ligand>
</feature>
<dbReference type="PANTHER" id="PTHR10584">
    <property type="entry name" value="SUGAR KINASE"/>
    <property type="match status" value="1"/>
</dbReference>
<feature type="binding site" evidence="12">
    <location>
        <position position="140"/>
    </location>
    <ligand>
        <name>substrate</name>
    </ligand>
</feature>
<keyword evidence="12" id="KW-0963">Cytoplasm</keyword>
<dbReference type="InterPro" id="IPR011877">
    <property type="entry name" value="Ribokinase"/>
</dbReference>
<keyword evidence="11 12" id="KW-0119">Carbohydrate metabolism</keyword>
<dbReference type="NCBIfam" id="TIGR02152">
    <property type="entry name" value="D_ribokin_bact"/>
    <property type="match status" value="1"/>
</dbReference>
<dbReference type="UniPathway" id="UPA00916">
    <property type="reaction ID" value="UER00889"/>
</dbReference>
<dbReference type="InterPro" id="IPR011611">
    <property type="entry name" value="PfkB_dom"/>
</dbReference>
<evidence type="ECO:0000256" key="10">
    <source>
        <dbReference type="ARBA" id="ARBA00022958"/>
    </source>
</evidence>
<dbReference type="HAMAP" id="MF_01987">
    <property type="entry name" value="Ribokinase"/>
    <property type="match status" value="1"/>
</dbReference>
<dbReference type="InterPro" id="IPR029056">
    <property type="entry name" value="Ribokinase-like"/>
</dbReference>
<feature type="active site" description="Proton acceptor" evidence="12">
    <location>
        <position position="253"/>
    </location>
</feature>
<comment type="activity regulation">
    <text evidence="12">Activated by a monovalent cation that binds near, but not in, the active site. The most likely occupant of the site in vivo is potassium. Ion binding induces a conformational change that may alter substrate affinity.</text>
</comment>
<feature type="binding site" evidence="12">
    <location>
        <begin position="40"/>
        <end position="44"/>
    </location>
    <ligand>
        <name>substrate</name>
    </ligand>
</feature>
<dbReference type="EC" id="2.7.1.15" evidence="2 12"/>
<evidence type="ECO:0000259" key="13">
    <source>
        <dbReference type="Pfam" id="PF00294"/>
    </source>
</evidence>
<evidence type="ECO:0000256" key="3">
    <source>
        <dbReference type="ARBA" id="ARBA00016943"/>
    </source>
</evidence>
<feature type="binding site" evidence="12">
    <location>
        <position position="289"/>
    </location>
    <ligand>
        <name>K(+)</name>
        <dbReference type="ChEBI" id="CHEBI:29103"/>
    </ligand>
</feature>
<dbReference type="RefSeq" id="WP_044004596.1">
    <property type="nucleotide sequence ID" value="NZ_CP007646.1"/>
</dbReference>
<dbReference type="EMBL" id="CP007646">
    <property type="protein sequence ID" value="AIR10146.1"/>
    <property type="molecule type" value="Genomic_DNA"/>
</dbReference>
<dbReference type="KEGG" id="lsj:LSJ_0424"/>
<evidence type="ECO:0000256" key="5">
    <source>
        <dbReference type="ARBA" id="ARBA00022723"/>
    </source>
</evidence>
<keyword evidence="10 12" id="KW-0630">Potassium</keyword>
<evidence type="ECO:0000256" key="7">
    <source>
        <dbReference type="ARBA" id="ARBA00022777"/>
    </source>
</evidence>
<dbReference type="InterPro" id="IPR002139">
    <property type="entry name" value="Ribo/fructo_kinase"/>
</dbReference>
<dbReference type="Proteomes" id="UP000029488">
    <property type="component" value="Chromosome"/>
</dbReference>
<comment type="pathway">
    <text evidence="12">Carbohydrate metabolism; D-ribose degradation; D-ribose 5-phosphate from beta-D-ribopyranose: step 2/2.</text>
</comment>
<keyword evidence="5 12" id="KW-0479">Metal-binding</keyword>
<evidence type="ECO:0000256" key="8">
    <source>
        <dbReference type="ARBA" id="ARBA00022840"/>
    </source>
</evidence>
<feature type="binding site" evidence="12">
    <location>
        <begin position="252"/>
        <end position="253"/>
    </location>
    <ligand>
        <name>ATP</name>
        <dbReference type="ChEBI" id="CHEBI:30616"/>
    </ligand>
</feature>
<keyword evidence="4 12" id="KW-0808">Transferase</keyword>
<feature type="binding site" evidence="12">
    <location>
        <position position="247"/>
    </location>
    <ligand>
        <name>K(+)</name>
        <dbReference type="ChEBI" id="CHEBI:29103"/>
    </ligand>
</feature>
<evidence type="ECO:0000256" key="12">
    <source>
        <dbReference type="HAMAP-Rule" id="MF_01987"/>
    </source>
</evidence>
<keyword evidence="9 12" id="KW-0460">Magnesium</keyword>
<dbReference type="GO" id="GO:0005829">
    <property type="term" value="C:cytosol"/>
    <property type="evidence" value="ECO:0007669"/>
    <property type="project" value="TreeGrafter"/>
</dbReference>
<dbReference type="Pfam" id="PF00294">
    <property type="entry name" value="PfkB"/>
    <property type="match status" value="1"/>
</dbReference>
<accession>A0A089QGP0</accession>
<organism evidence="14 15">
    <name type="scientific">Ligilactobacillus salivarius</name>
    <dbReference type="NCBI Taxonomy" id="1624"/>
    <lineage>
        <taxon>Bacteria</taxon>
        <taxon>Bacillati</taxon>
        <taxon>Bacillota</taxon>
        <taxon>Bacilli</taxon>
        <taxon>Lactobacillales</taxon>
        <taxon>Lactobacillaceae</taxon>
        <taxon>Ligilactobacillus</taxon>
    </lineage>
</organism>
<evidence type="ECO:0000256" key="2">
    <source>
        <dbReference type="ARBA" id="ARBA00012035"/>
    </source>
</evidence>
<dbReference type="AlphaFoldDB" id="A0A089QGP0"/>
<feature type="binding site" evidence="12">
    <location>
        <begin position="220"/>
        <end position="225"/>
    </location>
    <ligand>
        <name>ATP</name>
        <dbReference type="ChEBI" id="CHEBI:30616"/>
    </ligand>
</feature>
<evidence type="ECO:0000256" key="9">
    <source>
        <dbReference type="ARBA" id="ARBA00022842"/>
    </source>
</evidence>
<feature type="binding site" evidence="12">
    <location>
        <position position="293"/>
    </location>
    <ligand>
        <name>K(+)</name>
        <dbReference type="ChEBI" id="CHEBI:29103"/>
    </ligand>
</feature>
<comment type="catalytic activity">
    <reaction evidence="12">
        <text>D-ribose + ATP = D-ribose 5-phosphate + ADP + H(+)</text>
        <dbReference type="Rhea" id="RHEA:13697"/>
        <dbReference type="ChEBI" id="CHEBI:15378"/>
        <dbReference type="ChEBI" id="CHEBI:30616"/>
        <dbReference type="ChEBI" id="CHEBI:47013"/>
        <dbReference type="ChEBI" id="CHEBI:78346"/>
        <dbReference type="ChEBI" id="CHEBI:456216"/>
        <dbReference type="EC" id="2.7.1.15"/>
    </reaction>
</comment>
<feature type="binding site" evidence="12">
    <location>
        <position position="184"/>
    </location>
    <ligand>
        <name>ATP</name>
        <dbReference type="ChEBI" id="CHEBI:30616"/>
    </ligand>
</feature>
<dbReference type="InterPro" id="IPR002173">
    <property type="entry name" value="Carboh/pur_kinase_PfkB_CS"/>
</dbReference>
<comment type="similarity">
    <text evidence="1">Belongs to the carbohydrate kinase pfkB family.</text>
</comment>
<feature type="binding site" evidence="12">
    <location>
        <position position="253"/>
    </location>
    <ligand>
        <name>substrate</name>
    </ligand>
</feature>
<reference evidence="14 15" key="1">
    <citation type="journal article" date="2014" name="BMC Genomics">
        <title>Unusual genome complexity in Lactobacillus salivarius JCM1046.</title>
        <authorList>
            <person name="Raftis E.J."/>
            <person name="Forde B.M."/>
            <person name="Claesson M.J."/>
            <person name="O'Toole P.W."/>
        </authorList>
    </citation>
    <scope>NUCLEOTIDE SEQUENCE [LARGE SCALE GENOMIC DNA]</scope>
    <source>
        <strain evidence="14 15">JCM1046</strain>
    </source>
</reference>
<dbReference type="GO" id="GO:0019303">
    <property type="term" value="P:D-ribose catabolic process"/>
    <property type="evidence" value="ECO:0007669"/>
    <property type="project" value="UniProtKB-UniRule"/>
</dbReference>
<dbReference type="Gene3D" id="3.40.1190.20">
    <property type="match status" value="1"/>
</dbReference>
<comment type="subcellular location">
    <subcellularLocation>
        <location evidence="12">Cytoplasm</location>
    </subcellularLocation>
</comment>
<evidence type="ECO:0000313" key="14">
    <source>
        <dbReference type="EMBL" id="AIR10146.1"/>
    </source>
</evidence>
<comment type="similarity">
    <text evidence="12">Belongs to the carbohydrate kinase PfkB family. Ribokinase subfamily.</text>
</comment>
<dbReference type="PROSITE" id="PS00584">
    <property type="entry name" value="PFKB_KINASES_2"/>
    <property type="match status" value="1"/>
</dbReference>
<dbReference type="GO" id="GO:0004747">
    <property type="term" value="F:ribokinase activity"/>
    <property type="evidence" value="ECO:0007669"/>
    <property type="project" value="UniProtKB-UniRule"/>
</dbReference>
<sequence>MSNKVTVLGSLNVDTILRIPRLPQPGETLKMDDIGVAGGGKGANQAISAARSKSHVTFIGGVGNDIQGEMMLKLLKEDGININNVAKLNEGTGQAFILLQESGENSIVIYGGANQAIKTTVIQNAMNDIKDSDFLVAQFETPLEVTNEAFKLARELNVKTILNPAPATDILDELKKNIDLIIPNETEAELLTGIKVVDEDTCRQAADKLIDQGINNVIITLGKQGAYYKTKDGICELVPAFKVEAVDTTAAGDTFIGALVSKLDTSFSNLREAIIYASKASSLAVQRLGAIPSIPYKDDVEKQLNNK</sequence>
<evidence type="ECO:0000256" key="6">
    <source>
        <dbReference type="ARBA" id="ARBA00022741"/>
    </source>
</evidence>
<comment type="function">
    <text evidence="12">Catalyzes the phosphorylation of ribose at O-5 in a reaction requiring ATP and magnesium. The resulting D-ribose-5-phosphate can then be used either for sythesis of nucleotides, histidine, and tryptophan, or as a component of the pentose phosphate pathway.</text>
</comment>
<keyword evidence="7 12" id="KW-0418">Kinase</keyword>
<dbReference type="SUPFAM" id="SSF53613">
    <property type="entry name" value="Ribokinase-like"/>
    <property type="match status" value="1"/>
</dbReference>
<evidence type="ECO:0000256" key="1">
    <source>
        <dbReference type="ARBA" id="ARBA00005380"/>
    </source>
</evidence>
<dbReference type="GO" id="GO:0005524">
    <property type="term" value="F:ATP binding"/>
    <property type="evidence" value="ECO:0007669"/>
    <property type="project" value="UniProtKB-UniRule"/>
</dbReference>
<evidence type="ECO:0000313" key="15">
    <source>
        <dbReference type="Proteomes" id="UP000029488"/>
    </source>
</evidence>
<comment type="cofactor">
    <cofactor evidence="12">
        <name>Mg(2+)</name>
        <dbReference type="ChEBI" id="CHEBI:18420"/>
    </cofactor>
    <text evidence="12">Requires a divalent cation, most likely magnesium in vivo, as an electrophilic catalyst to aid phosphoryl group transfer. It is the chelate of the metal and the nucleotide that is the actual substrate.</text>
</comment>
<name>A0A089QGP0_9LACO</name>
<comment type="caution">
    <text evidence="12">Lacks conserved residue(s) required for the propagation of feature annotation.</text>
</comment>
<feature type="binding site" evidence="12">
    <location>
        <position position="284"/>
    </location>
    <ligand>
        <name>K(+)</name>
        <dbReference type="ChEBI" id="CHEBI:29103"/>
    </ligand>
</feature>
<comment type="subunit">
    <text evidence="12">Homodimer.</text>
</comment>
<protein>
    <recommendedName>
        <fullName evidence="3 12">Ribokinase</fullName>
        <shortName evidence="12">RK</shortName>
        <ecNumber evidence="2 12">2.7.1.15</ecNumber>
    </recommendedName>
</protein>
<proteinExistence type="inferred from homology"/>